<keyword evidence="5" id="KW-0812">Transmembrane</keyword>
<evidence type="ECO:0000313" key="13">
    <source>
        <dbReference type="Proteomes" id="UP000215256"/>
    </source>
</evidence>
<geneLocation type="plasmid" evidence="12 13">
    <name>unnamed1</name>
</geneLocation>
<evidence type="ECO:0000256" key="9">
    <source>
        <dbReference type="SAM" id="MobiDB-lite"/>
    </source>
</evidence>
<evidence type="ECO:0000259" key="11">
    <source>
        <dbReference type="PROSITE" id="PS51779"/>
    </source>
</evidence>
<keyword evidence="7" id="KW-0472">Membrane</keyword>
<evidence type="ECO:0000256" key="8">
    <source>
        <dbReference type="ARBA" id="ARBA00023237"/>
    </source>
</evidence>
<evidence type="ECO:0000313" key="12">
    <source>
        <dbReference type="EMBL" id="ASV88323.1"/>
    </source>
</evidence>
<name>A0A248UNA3_9HYPH</name>
<dbReference type="OrthoDB" id="290122at2"/>
<dbReference type="InterPro" id="IPR005565">
    <property type="entry name" value="Hemolysn_activator_HlyB_C"/>
</dbReference>
<feature type="signal peptide" evidence="10">
    <location>
        <begin position="1"/>
        <end position="27"/>
    </location>
</feature>
<dbReference type="AlphaFoldDB" id="A0A248UNA3"/>
<evidence type="ECO:0000256" key="6">
    <source>
        <dbReference type="ARBA" id="ARBA00022927"/>
    </source>
</evidence>
<dbReference type="Proteomes" id="UP000215256">
    <property type="component" value="Plasmid unnamed1"/>
</dbReference>
<dbReference type="Gene3D" id="3.10.20.310">
    <property type="entry name" value="membrane protein fhac"/>
    <property type="match status" value="1"/>
</dbReference>
<keyword evidence="3" id="KW-0813">Transport</keyword>
<dbReference type="PIRSF" id="PIRSF029745">
    <property type="entry name" value="FhaC"/>
    <property type="match status" value="1"/>
</dbReference>
<comment type="subcellular location">
    <subcellularLocation>
        <location evidence="1">Cell outer membrane</location>
    </subcellularLocation>
</comment>
<keyword evidence="12" id="KW-0614">Plasmid</keyword>
<feature type="chain" id="PRO_5012693191" evidence="10">
    <location>
        <begin position="28"/>
        <end position="589"/>
    </location>
</feature>
<dbReference type="InterPro" id="IPR034746">
    <property type="entry name" value="POTRA"/>
</dbReference>
<evidence type="ECO:0000256" key="4">
    <source>
        <dbReference type="ARBA" id="ARBA00022452"/>
    </source>
</evidence>
<evidence type="ECO:0000256" key="7">
    <source>
        <dbReference type="ARBA" id="ARBA00023136"/>
    </source>
</evidence>
<evidence type="ECO:0000256" key="3">
    <source>
        <dbReference type="ARBA" id="ARBA00022448"/>
    </source>
</evidence>
<dbReference type="PROSITE" id="PS51779">
    <property type="entry name" value="POTRA"/>
    <property type="match status" value="1"/>
</dbReference>
<dbReference type="InterPro" id="IPR051544">
    <property type="entry name" value="TPS_OM_transporter"/>
</dbReference>
<reference evidence="12 13" key="1">
    <citation type="submission" date="2017-07" db="EMBL/GenBank/DDBJ databases">
        <title>Phylogenetic study on the rhizospheric bacterium Ochrobactrum sp. A44.</title>
        <authorList>
            <person name="Krzyzanowska D.M."/>
            <person name="Ossowicki A."/>
            <person name="Rajewska M."/>
            <person name="Maciag T."/>
            <person name="Kaczynski Z."/>
            <person name="Czerwicka M."/>
            <person name="Jafra S."/>
        </authorList>
    </citation>
    <scope>NUCLEOTIDE SEQUENCE [LARGE SCALE GENOMIC DNA]</scope>
    <source>
        <strain evidence="12 13">A44</strain>
        <plasmid evidence="12 13">unnamed1</plasmid>
    </source>
</reference>
<evidence type="ECO:0000256" key="10">
    <source>
        <dbReference type="SAM" id="SignalP"/>
    </source>
</evidence>
<feature type="region of interest" description="Disordered" evidence="9">
    <location>
        <begin position="61"/>
        <end position="83"/>
    </location>
</feature>
<keyword evidence="4" id="KW-1134">Transmembrane beta strand</keyword>
<dbReference type="InterPro" id="IPR013686">
    <property type="entry name" value="Polypept-transport_assoc_ShlB"/>
</dbReference>
<dbReference type="PANTHER" id="PTHR34597:SF3">
    <property type="entry name" value="OUTER MEMBRANE TRANSPORTER CDIB"/>
    <property type="match status" value="1"/>
</dbReference>
<protein>
    <submittedName>
        <fullName evidence="12">POTRA domain, ShlB-type family protein</fullName>
    </submittedName>
</protein>
<keyword evidence="8" id="KW-0998">Cell outer membrane</keyword>
<dbReference type="Gene3D" id="2.40.160.50">
    <property type="entry name" value="membrane protein fhac: a member of the omp85/tpsb transporter family"/>
    <property type="match status" value="1"/>
</dbReference>
<dbReference type="Pfam" id="PF17287">
    <property type="entry name" value="POTRA_3"/>
    <property type="match status" value="1"/>
</dbReference>
<dbReference type="Pfam" id="PF08479">
    <property type="entry name" value="POTRA_2"/>
    <property type="match status" value="1"/>
</dbReference>
<dbReference type="EMBL" id="CP022605">
    <property type="protein sequence ID" value="ASV88323.1"/>
    <property type="molecule type" value="Genomic_DNA"/>
</dbReference>
<organism evidence="12 13">
    <name type="scientific">Ochrobactrum quorumnocens</name>
    <dbReference type="NCBI Taxonomy" id="271865"/>
    <lineage>
        <taxon>Bacteria</taxon>
        <taxon>Pseudomonadati</taxon>
        <taxon>Pseudomonadota</taxon>
        <taxon>Alphaproteobacteria</taxon>
        <taxon>Hyphomicrobiales</taxon>
        <taxon>Brucellaceae</taxon>
        <taxon>Brucella/Ochrobactrum group</taxon>
        <taxon>Ochrobactrum</taxon>
    </lineage>
</organism>
<feature type="domain" description="POTRA" evidence="11">
    <location>
        <begin position="89"/>
        <end position="165"/>
    </location>
</feature>
<dbReference type="GO" id="GO:0098046">
    <property type="term" value="C:type V protein secretion system complex"/>
    <property type="evidence" value="ECO:0007669"/>
    <property type="project" value="TreeGrafter"/>
</dbReference>
<keyword evidence="6" id="KW-0653">Protein transport</keyword>
<evidence type="ECO:0000256" key="5">
    <source>
        <dbReference type="ARBA" id="ARBA00022692"/>
    </source>
</evidence>
<comment type="similarity">
    <text evidence="2">Belongs to the TPS (TC 1.B.20) family.</text>
</comment>
<dbReference type="GO" id="GO:0008320">
    <property type="term" value="F:protein transmembrane transporter activity"/>
    <property type="evidence" value="ECO:0007669"/>
    <property type="project" value="TreeGrafter"/>
</dbReference>
<proteinExistence type="inferred from homology"/>
<evidence type="ECO:0000256" key="1">
    <source>
        <dbReference type="ARBA" id="ARBA00004442"/>
    </source>
</evidence>
<sequence>MYSVRLGGQLWLGLCVALLASTASGFAQQPPNLLPNAAASPADDFMRRQAEQDSEQRLRALGDATPREMTPAKPEQTGPLSKAAQGPCFAITRVEVEGVTLLSTSALAPTLASYQNKCIGLADINVLLKDITSLYMDAGYITSRVYVPEQDIAKTKVLRLVAAEGSLSDIYLNGKPAVYPGLIATAFPGLKGKPVNIRDVEQGLDQVNRLSSNNAKTSMLPGKEPGASILNVENKPGLPWHFSVANNNLGQKSTGYSRSSVSFRMDNLFNLNDLVSLTYEHTGPDYPWPNDGVGQSNSISGSISVPYGYWSFTLNGSYYKYRSLVPGNFGDIDTSGDSGQLGFNVDRVILRDQNSITTLNAGIAYKETNNFLMGNLIEVGSRKYSVANLGISHSRRMLGGLWVFDLSYNQGLGVFGATKRGDPGAGDAEPEFSKFTGTINVTKPFQLANQNFQFSTLINGQYSPDNLYGAEQISLGGYSNVRGTRDSILFGNSGLFTRNELVWRTLPWKDSELLTKRLGELRPYAAIDYGHVFAQDRFGIEGGDVSGWTVGTRLAGGNIAADIGYSRIIKSTAETNGKDLFFVSTSLQF</sequence>
<gene>
    <name evidence="12" type="ORF">CES85_3696</name>
</gene>
<evidence type="ECO:0000256" key="2">
    <source>
        <dbReference type="ARBA" id="ARBA00009055"/>
    </source>
</evidence>
<dbReference type="GO" id="GO:0009279">
    <property type="term" value="C:cell outer membrane"/>
    <property type="evidence" value="ECO:0007669"/>
    <property type="project" value="UniProtKB-SubCell"/>
</dbReference>
<accession>A0A248UNA3</accession>
<dbReference type="InterPro" id="IPR027282">
    <property type="entry name" value="TPS"/>
</dbReference>
<dbReference type="GO" id="GO:0046819">
    <property type="term" value="P:protein secretion by the type V secretion system"/>
    <property type="evidence" value="ECO:0007669"/>
    <property type="project" value="TreeGrafter"/>
</dbReference>
<dbReference type="Pfam" id="PF03865">
    <property type="entry name" value="ShlB"/>
    <property type="match status" value="1"/>
</dbReference>
<keyword evidence="10" id="KW-0732">Signal</keyword>
<dbReference type="KEGG" id="och:CES85_3696"/>
<dbReference type="InterPro" id="IPR035251">
    <property type="entry name" value="ShlB_POTRA"/>
</dbReference>
<dbReference type="PANTHER" id="PTHR34597">
    <property type="entry name" value="SLR1661 PROTEIN"/>
    <property type="match status" value="1"/>
</dbReference>